<name>A0A1Q9AFZ3_9HYPH</name>
<organism evidence="1 2">
    <name type="scientific">Xaviernesmea rhizosphaerae</name>
    <dbReference type="NCBI Taxonomy" id="1672749"/>
    <lineage>
        <taxon>Bacteria</taxon>
        <taxon>Pseudomonadati</taxon>
        <taxon>Pseudomonadota</taxon>
        <taxon>Alphaproteobacteria</taxon>
        <taxon>Hyphomicrobiales</taxon>
        <taxon>Rhizobiaceae</taxon>
        <taxon>Rhizobium/Agrobacterium group</taxon>
        <taxon>Xaviernesmea</taxon>
    </lineage>
</organism>
<evidence type="ECO:0000313" key="1">
    <source>
        <dbReference type="EMBL" id="OLP53875.1"/>
    </source>
</evidence>
<dbReference type="EMBL" id="MKIO01000038">
    <property type="protein sequence ID" value="OLP53875.1"/>
    <property type="molecule type" value="Genomic_DNA"/>
</dbReference>
<sequence length="93" mass="10072">MLSEEGEAAQALTHVPLTWAIAEDGTYLAMLGAHLMAQVLPMSDGDGWRWRITNCNGEGQSDFQSSSGLEEAKRSVQAGIETWFRDAGLLCEG</sequence>
<reference evidence="1 2" key="1">
    <citation type="submission" date="2016-09" db="EMBL/GenBank/DDBJ databases">
        <title>Rhizobium sp. nov., a novel species isolated from the rice rhizosphere.</title>
        <authorList>
            <person name="Zhao J."/>
            <person name="Zhang X."/>
        </authorList>
    </citation>
    <scope>NUCLEOTIDE SEQUENCE [LARGE SCALE GENOMIC DNA]</scope>
    <source>
        <strain evidence="1 2">MH17</strain>
    </source>
</reference>
<proteinExistence type="predicted"/>
<evidence type="ECO:0000313" key="2">
    <source>
        <dbReference type="Proteomes" id="UP000186143"/>
    </source>
</evidence>
<comment type="caution">
    <text evidence="1">The sequence shown here is derived from an EMBL/GenBank/DDBJ whole genome shotgun (WGS) entry which is preliminary data.</text>
</comment>
<gene>
    <name evidence="1" type="ORF">BJF92_04640</name>
</gene>
<accession>A0A1Q9AFZ3</accession>
<dbReference type="Proteomes" id="UP000186143">
    <property type="component" value="Unassembled WGS sequence"/>
</dbReference>
<protein>
    <submittedName>
        <fullName evidence="1">Uncharacterized protein</fullName>
    </submittedName>
</protein>
<dbReference type="OrthoDB" id="8278082at2"/>
<dbReference type="AlphaFoldDB" id="A0A1Q9AFZ3"/>
<dbReference type="RefSeq" id="WP_075636118.1">
    <property type="nucleotide sequence ID" value="NZ_MKIO01000038.1"/>
</dbReference>